<dbReference type="GO" id="GO:0003677">
    <property type="term" value="F:DNA binding"/>
    <property type="evidence" value="ECO:0007669"/>
    <property type="project" value="InterPro"/>
</dbReference>
<accession>N0BCH4</accession>
<evidence type="ECO:0000259" key="1">
    <source>
        <dbReference type="Pfam" id="PF04014"/>
    </source>
</evidence>
<dbReference type="Gene3D" id="2.10.260.10">
    <property type="match status" value="1"/>
</dbReference>
<dbReference type="KEGG" id="ast:Asulf_01323"/>
<dbReference type="AlphaFoldDB" id="N0BCH4"/>
<dbReference type="EMBL" id="CP005290">
    <property type="protein sequence ID" value="AGK61314.1"/>
    <property type="molecule type" value="Genomic_DNA"/>
</dbReference>
<dbReference type="NCBIfam" id="TIGR01439">
    <property type="entry name" value="lp_hng_hel_AbrB"/>
    <property type="match status" value="1"/>
</dbReference>
<proteinExistence type="predicted"/>
<dbReference type="InterPro" id="IPR037914">
    <property type="entry name" value="SpoVT-AbrB_sf"/>
</dbReference>
<protein>
    <submittedName>
        <fullName evidence="2">Looped-hinge helix DNA binding domain, AbrB family</fullName>
    </submittedName>
</protein>
<dbReference type="SUPFAM" id="SSF89447">
    <property type="entry name" value="AbrB/MazE/MraZ-like"/>
    <property type="match status" value="1"/>
</dbReference>
<dbReference type="HOGENOM" id="CLU_213600_0_0_2"/>
<organism evidence="2 3">
    <name type="scientific">Archaeoglobus sulfaticallidus PM70-1</name>
    <dbReference type="NCBI Taxonomy" id="387631"/>
    <lineage>
        <taxon>Archaea</taxon>
        <taxon>Methanobacteriati</taxon>
        <taxon>Methanobacteriota</taxon>
        <taxon>Archaeoglobi</taxon>
        <taxon>Archaeoglobales</taxon>
        <taxon>Archaeoglobaceae</taxon>
        <taxon>Archaeoglobus</taxon>
    </lineage>
</organism>
<reference evidence="2 3" key="1">
    <citation type="journal article" date="2013" name="Genome Announc.">
        <title>Complete Genome Sequence of the Thermophilic and Facultatively Chemolithoautotrophic Sulfate Reducer Archaeoglobus sulfaticallidus Strain PM70-1T.</title>
        <authorList>
            <person name="Stokke R."/>
            <person name="Hocking W.P."/>
            <person name="Steinsbu B.O."/>
            <person name="Steen I.H."/>
        </authorList>
    </citation>
    <scope>NUCLEOTIDE SEQUENCE [LARGE SCALE GENOMIC DNA]</scope>
    <source>
        <strain evidence="2">PM70-1</strain>
    </source>
</reference>
<dbReference type="GeneID" id="15392962"/>
<dbReference type="Proteomes" id="UP000013307">
    <property type="component" value="Chromosome"/>
</dbReference>
<gene>
    <name evidence="2" type="ORF">Asulf_01323</name>
</gene>
<evidence type="ECO:0000313" key="3">
    <source>
        <dbReference type="Proteomes" id="UP000013307"/>
    </source>
</evidence>
<dbReference type="Pfam" id="PF04014">
    <property type="entry name" value="MazE_antitoxin"/>
    <property type="match status" value="1"/>
</dbReference>
<evidence type="ECO:0000313" key="2">
    <source>
        <dbReference type="EMBL" id="AGK61314.1"/>
    </source>
</evidence>
<keyword evidence="3" id="KW-1185">Reference proteome</keyword>
<name>N0BCH4_9EURY</name>
<sequence length="49" mass="5457">MEERILGLSNVTKKFQVTLTKDVRDILGVNAGDKIVFVIKDGEVIVRKA</sequence>
<dbReference type="eggNOG" id="arCOG00818">
    <property type="taxonomic scope" value="Archaea"/>
</dbReference>
<feature type="domain" description="SpoVT-AbrB" evidence="1">
    <location>
        <begin position="11"/>
        <end position="48"/>
    </location>
</feature>
<dbReference type="InterPro" id="IPR007159">
    <property type="entry name" value="SpoVT-AbrB_dom"/>
</dbReference>
<dbReference type="RefSeq" id="WP_015590912.1">
    <property type="nucleotide sequence ID" value="NC_021169.1"/>
</dbReference>
<dbReference type="OrthoDB" id="30861at2157"/>